<gene>
    <name evidence="2" type="ORF">Atep_25940</name>
</gene>
<dbReference type="Pfam" id="PF13466">
    <property type="entry name" value="STAS_2"/>
    <property type="match status" value="1"/>
</dbReference>
<organism evidence="2 3">
    <name type="scientific">Allochromatium tepidum</name>
    <dbReference type="NCBI Taxonomy" id="553982"/>
    <lineage>
        <taxon>Bacteria</taxon>
        <taxon>Pseudomonadati</taxon>
        <taxon>Pseudomonadota</taxon>
        <taxon>Gammaproteobacteria</taxon>
        <taxon>Chromatiales</taxon>
        <taxon>Chromatiaceae</taxon>
        <taxon>Allochromatium</taxon>
    </lineage>
</organism>
<reference evidence="2 3" key="1">
    <citation type="submission" date="2021-04" db="EMBL/GenBank/DDBJ databases">
        <title>Complete genome sequencing of Allochromatium tepidum strain NZ.</title>
        <authorList>
            <person name="Tsukatani Y."/>
            <person name="Mori H."/>
        </authorList>
    </citation>
    <scope>NUCLEOTIDE SEQUENCE [LARGE SCALE GENOMIC DNA]</scope>
    <source>
        <strain evidence="2 3">NZ</strain>
    </source>
</reference>
<keyword evidence="3" id="KW-1185">Reference proteome</keyword>
<sequence length="110" mass="11774">MNPPARLTAPEPDRWTLVGVLDFDTVARLAVEGEALLRTAATRGRTSLVIDLAGVERANSAGLALLLEWLEMARARGLSLSYAHLTDSLRRLAAVSNLNDLLPPANGFAP</sequence>
<feature type="domain" description="STAS" evidence="1">
    <location>
        <begin position="17"/>
        <end position="110"/>
    </location>
</feature>
<evidence type="ECO:0000259" key="1">
    <source>
        <dbReference type="PROSITE" id="PS50801"/>
    </source>
</evidence>
<proteinExistence type="predicted"/>
<dbReference type="EMBL" id="AP024563">
    <property type="protein sequence ID" value="BCU07917.1"/>
    <property type="molecule type" value="Genomic_DNA"/>
</dbReference>
<dbReference type="CDD" id="cd07043">
    <property type="entry name" value="STAS_anti-anti-sigma_factors"/>
    <property type="match status" value="1"/>
</dbReference>
<dbReference type="Gene3D" id="3.30.750.24">
    <property type="entry name" value="STAS domain"/>
    <property type="match status" value="1"/>
</dbReference>
<dbReference type="RefSeq" id="WP_213378970.1">
    <property type="nucleotide sequence ID" value="NZ_AP024563.1"/>
</dbReference>
<dbReference type="PROSITE" id="PS50801">
    <property type="entry name" value="STAS"/>
    <property type="match status" value="1"/>
</dbReference>
<dbReference type="InterPro" id="IPR036513">
    <property type="entry name" value="STAS_dom_sf"/>
</dbReference>
<accession>A0ABN6GDJ1</accession>
<evidence type="ECO:0000313" key="3">
    <source>
        <dbReference type="Proteomes" id="UP000680679"/>
    </source>
</evidence>
<dbReference type="InterPro" id="IPR058548">
    <property type="entry name" value="MlaB-like_STAS"/>
</dbReference>
<protein>
    <recommendedName>
        <fullName evidence="1">STAS domain-containing protein</fullName>
    </recommendedName>
</protein>
<dbReference type="Proteomes" id="UP000680679">
    <property type="component" value="Chromosome"/>
</dbReference>
<dbReference type="SUPFAM" id="SSF52091">
    <property type="entry name" value="SpoIIaa-like"/>
    <property type="match status" value="1"/>
</dbReference>
<name>A0ABN6GDJ1_9GAMM</name>
<dbReference type="InterPro" id="IPR002645">
    <property type="entry name" value="STAS_dom"/>
</dbReference>
<evidence type="ECO:0000313" key="2">
    <source>
        <dbReference type="EMBL" id="BCU07917.1"/>
    </source>
</evidence>